<evidence type="ECO:0000256" key="15">
    <source>
        <dbReference type="RuleBase" id="RU004249"/>
    </source>
</evidence>
<dbReference type="NCBIfam" id="TIGR00657">
    <property type="entry name" value="asp_kinases"/>
    <property type="match status" value="1"/>
</dbReference>
<evidence type="ECO:0000313" key="17">
    <source>
        <dbReference type="EMBL" id="OEG00165.1"/>
    </source>
</evidence>
<dbReference type="GO" id="GO:0005524">
    <property type="term" value="F:ATP binding"/>
    <property type="evidence" value="ECO:0007669"/>
    <property type="project" value="UniProtKB-KW"/>
</dbReference>
<evidence type="ECO:0000256" key="13">
    <source>
        <dbReference type="PIRSR" id="PIRSR000726-1"/>
    </source>
</evidence>
<feature type="binding site" evidence="13">
    <location>
        <begin position="5"/>
        <end position="8"/>
    </location>
    <ligand>
        <name>ATP</name>
        <dbReference type="ChEBI" id="CHEBI:30616"/>
    </ligand>
</feature>
<dbReference type="InterPro" id="IPR002912">
    <property type="entry name" value="ACT_dom"/>
</dbReference>
<feature type="binding site" evidence="13">
    <location>
        <begin position="219"/>
        <end position="220"/>
    </location>
    <ligand>
        <name>ATP</name>
        <dbReference type="ChEBI" id="CHEBI:30616"/>
    </ligand>
</feature>
<dbReference type="NCBIfam" id="NF006540">
    <property type="entry name" value="PRK09034.1"/>
    <property type="match status" value="1"/>
</dbReference>
<dbReference type="EC" id="2.7.2.4" evidence="14"/>
<comment type="catalytic activity">
    <reaction evidence="12 14">
        <text>L-aspartate + ATP = 4-phospho-L-aspartate + ADP</text>
        <dbReference type="Rhea" id="RHEA:23776"/>
        <dbReference type="ChEBI" id="CHEBI:29991"/>
        <dbReference type="ChEBI" id="CHEBI:30616"/>
        <dbReference type="ChEBI" id="CHEBI:57535"/>
        <dbReference type="ChEBI" id="CHEBI:456216"/>
        <dbReference type="EC" id="2.7.2.4"/>
    </reaction>
</comment>
<evidence type="ECO:0000256" key="10">
    <source>
        <dbReference type="ARBA" id="ARBA00022915"/>
    </source>
</evidence>
<evidence type="ECO:0000256" key="3">
    <source>
        <dbReference type="ARBA" id="ARBA00004986"/>
    </source>
</evidence>
<dbReference type="EMBL" id="MIJF01000006">
    <property type="protein sequence ID" value="OEG00165.1"/>
    <property type="molecule type" value="Genomic_DNA"/>
</dbReference>
<reference evidence="17 18" key="1">
    <citation type="submission" date="2016-09" db="EMBL/GenBank/DDBJ databases">
        <title>Draft genome sequence for the type strain of Vulcanibacillus modesticaldus BR, a strictly anaerobic, moderately thermophilic, and nitrate-reducing bacterium from deep sea-hydrothermal vents of the Mid-Atlantic Ridge.</title>
        <authorList>
            <person name="Abin C.A."/>
            <person name="Hollibaugh J.T."/>
        </authorList>
    </citation>
    <scope>NUCLEOTIDE SEQUENCE [LARGE SCALE GENOMIC DNA]</scope>
    <source>
        <strain evidence="17 18">BR</strain>
    </source>
</reference>
<evidence type="ECO:0000259" key="16">
    <source>
        <dbReference type="PROSITE" id="PS51671"/>
    </source>
</evidence>
<dbReference type="PANTHER" id="PTHR21499">
    <property type="entry name" value="ASPARTATE KINASE"/>
    <property type="match status" value="1"/>
</dbReference>
<evidence type="ECO:0000256" key="4">
    <source>
        <dbReference type="ARBA" id="ARBA00005139"/>
    </source>
</evidence>
<evidence type="ECO:0000256" key="9">
    <source>
        <dbReference type="ARBA" id="ARBA00022840"/>
    </source>
</evidence>
<dbReference type="GO" id="GO:0019877">
    <property type="term" value="P:diaminopimelate biosynthetic process"/>
    <property type="evidence" value="ECO:0007669"/>
    <property type="project" value="UniProtKB-KW"/>
</dbReference>
<dbReference type="GO" id="GO:0009088">
    <property type="term" value="P:threonine biosynthetic process"/>
    <property type="evidence" value="ECO:0007669"/>
    <property type="project" value="UniProtKB-UniPathway"/>
</dbReference>
<dbReference type="PROSITE" id="PS51671">
    <property type="entry name" value="ACT"/>
    <property type="match status" value="1"/>
</dbReference>
<name>A0A1D2YWM5_9BACI</name>
<dbReference type="SUPFAM" id="SSF53633">
    <property type="entry name" value="Carbamate kinase-like"/>
    <property type="match status" value="1"/>
</dbReference>
<accession>A0A1D2YWM5</accession>
<dbReference type="PIRSF" id="PIRSF000726">
    <property type="entry name" value="Asp_kin"/>
    <property type="match status" value="1"/>
</dbReference>
<gene>
    <name evidence="17" type="ORF">BHF71_06060</name>
</gene>
<dbReference type="FunFam" id="3.40.1160.10:FF:000027">
    <property type="entry name" value="Aspartokinase"/>
    <property type="match status" value="1"/>
</dbReference>
<feature type="binding site" evidence="13">
    <location>
        <position position="120"/>
    </location>
    <ligand>
        <name>substrate</name>
    </ligand>
</feature>
<feature type="binding site" evidence="13">
    <location>
        <position position="49"/>
    </location>
    <ligand>
        <name>substrate</name>
    </ligand>
</feature>
<comment type="similarity">
    <text evidence="5 14">Belongs to the aspartokinase family.</text>
</comment>
<dbReference type="InterPro" id="IPR045865">
    <property type="entry name" value="ACT-like_dom_sf"/>
</dbReference>
<dbReference type="UniPathway" id="UPA00050">
    <property type="reaction ID" value="UER00461"/>
</dbReference>
<keyword evidence="15" id="KW-0028">Amino-acid biosynthesis</keyword>
<dbReference type="FunFam" id="3.30.2130.10:FF:000001">
    <property type="entry name" value="Bifunctional aspartokinase/homoserine dehydrogenase"/>
    <property type="match status" value="1"/>
</dbReference>
<dbReference type="Pfam" id="PF22468">
    <property type="entry name" value="ACT_9"/>
    <property type="match status" value="1"/>
</dbReference>
<dbReference type="GO" id="GO:0005829">
    <property type="term" value="C:cytosol"/>
    <property type="evidence" value="ECO:0007669"/>
    <property type="project" value="TreeGrafter"/>
</dbReference>
<dbReference type="InterPro" id="IPR001341">
    <property type="entry name" value="Asp_kinase"/>
</dbReference>
<evidence type="ECO:0000256" key="14">
    <source>
        <dbReference type="RuleBase" id="RU003448"/>
    </source>
</evidence>
<dbReference type="PANTHER" id="PTHR21499:SF67">
    <property type="entry name" value="ASPARTOKINASE 3"/>
    <property type="match status" value="1"/>
</dbReference>
<keyword evidence="8 14" id="KW-0418">Kinase</keyword>
<dbReference type="OrthoDB" id="9799110at2"/>
<dbReference type="AlphaFoldDB" id="A0A1D2YWM5"/>
<dbReference type="GO" id="GO:0009089">
    <property type="term" value="P:lysine biosynthetic process via diaminopimelate"/>
    <property type="evidence" value="ECO:0007669"/>
    <property type="project" value="UniProtKB-UniPathway"/>
</dbReference>
<dbReference type="InterPro" id="IPR036393">
    <property type="entry name" value="AceGlu_kinase-like_sf"/>
</dbReference>
<comment type="pathway">
    <text evidence="2 15">Amino-acid biosynthesis; L-lysine biosynthesis via DAP pathway; (S)-tetrahydrodipicolinate from L-aspartate: step 1/4.</text>
</comment>
<dbReference type="InterPro" id="IPR001048">
    <property type="entry name" value="Asp/Glu/Uridylate_kinase"/>
</dbReference>
<comment type="pathway">
    <text evidence="4 15">Amino-acid biosynthesis; L-threonine biosynthesis; L-threonine from L-aspartate: step 1/5.</text>
</comment>
<evidence type="ECO:0000256" key="2">
    <source>
        <dbReference type="ARBA" id="ARBA00004766"/>
    </source>
</evidence>
<keyword evidence="6 14" id="KW-0808">Transferase</keyword>
<evidence type="ECO:0000313" key="18">
    <source>
        <dbReference type="Proteomes" id="UP000243739"/>
    </source>
</evidence>
<evidence type="ECO:0000256" key="11">
    <source>
        <dbReference type="ARBA" id="ARBA00023154"/>
    </source>
</evidence>
<dbReference type="STRING" id="337097.BHF71_06060"/>
<dbReference type="RefSeq" id="WP_069655979.1">
    <property type="nucleotide sequence ID" value="NZ_MIJF01000006.1"/>
</dbReference>
<dbReference type="Gene3D" id="1.20.120.1320">
    <property type="entry name" value="Aspartokinase, catalytic domain"/>
    <property type="match status" value="1"/>
</dbReference>
<protein>
    <recommendedName>
        <fullName evidence="14">Aspartokinase</fullName>
        <ecNumber evidence="14">2.7.2.4</ecNumber>
    </recommendedName>
</protein>
<dbReference type="UniPathway" id="UPA00034">
    <property type="reaction ID" value="UER00015"/>
</dbReference>
<dbReference type="CDD" id="cd04911">
    <property type="entry name" value="ACT_AKiii-YclM-BS_1"/>
    <property type="match status" value="1"/>
</dbReference>
<dbReference type="SUPFAM" id="SSF55021">
    <property type="entry name" value="ACT-like"/>
    <property type="match status" value="2"/>
</dbReference>
<evidence type="ECO:0000256" key="5">
    <source>
        <dbReference type="ARBA" id="ARBA00010122"/>
    </source>
</evidence>
<sequence>MKVAKFGGTSLATAEQIRKVYDIIRSDPARKIIVVSAPGKRFDGDIKVTDMLIAYAEKYLTFGSAEQELNSILARYIEIAQELALSDEVINNLTKGIIDHLTSSITDRNAFMDTVKATGEKFSAKLVAYYLQSREFDAIYVDPNDAGLVVSNKFGNAYVLEESYQNLNKLKNTSKVIIFPGFFGYSTDGTIVTFPRGGSDITGAILAAAVNAEYYENFTDVDSVFAVNPQIVPNPQGINELTYREMRELAYAGFTVLNDEALMPAYRANVPVNVKNTNNPSAPGTRIVISRDATDRPIIGIASDSGFCSIYVSKYLMNREIGFGRKLLEILEDEGLSYEHIPSGIDNISVILRGNQLNPEIEKRVINRIKEQLNVEDVVIERNLALIMIVGEGMRSTVGIASRATEALAKASVNIEMINQGSSKVSMMFGIKAIDEEKAIKALYFEFFGND</sequence>
<proteinExistence type="inferred from homology"/>
<evidence type="ECO:0000256" key="1">
    <source>
        <dbReference type="ARBA" id="ARBA00003121"/>
    </source>
</evidence>
<dbReference type="InterPro" id="IPR054352">
    <property type="entry name" value="ACT_Aspartokinase"/>
</dbReference>
<evidence type="ECO:0000256" key="8">
    <source>
        <dbReference type="ARBA" id="ARBA00022777"/>
    </source>
</evidence>
<dbReference type="GO" id="GO:0009090">
    <property type="term" value="P:homoserine biosynthetic process"/>
    <property type="evidence" value="ECO:0007669"/>
    <property type="project" value="TreeGrafter"/>
</dbReference>
<dbReference type="CDD" id="cd04916">
    <property type="entry name" value="ACT_AKiii-YclM-BS_2"/>
    <property type="match status" value="1"/>
</dbReference>
<keyword evidence="11" id="KW-0457">Lysine biosynthesis</keyword>
<dbReference type="Gene3D" id="3.30.2130.10">
    <property type="entry name" value="VC0802-like"/>
    <property type="match status" value="1"/>
</dbReference>
<keyword evidence="10" id="KW-0220">Diaminopimelate biosynthesis</keyword>
<evidence type="ECO:0000256" key="12">
    <source>
        <dbReference type="ARBA" id="ARBA00047872"/>
    </source>
</evidence>
<feature type="domain" description="ACT" evidence="16">
    <location>
        <begin position="389"/>
        <end position="451"/>
    </location>
</feature>
<dbReference type="PROSITE" id="PS00324">
    <property type="entry name" value="ASPARTOKINASE"/>
    <property type="match status" value="1"/>
</dbReference>
<comment type="pathway">
    <text evidence="3 15">Amino-acid biosynthesis; L-methionine biosynthesis via de novo pathway; L-homoserine from L-aspartate: step 1/3.</text>
</comment>
<evidence type="ECO:0000256" key="6">
    <source>
        <dbReference type="ARBA" id="ARBA00022679"/>
    </source>
</evidence>
<dbReference type="Proteomes" id="UP000243739">
    <property type="component" value="Unassembled WGS sequence"/>
</dbReference>
<comment type="caution">
    <text evidence="17">The sequence shown here is derived from an EMBL/GenBank/DDBJ whole genome shotgun (WGS) entry which is preliminary data.</text>
</comment>
<comment type="function">
    <text evidence="1">Catalyzes the phosphorylation of the beta-carboxyl group of aspartic acid with ATP to yield 4-phospho-L-aspartate, which is involved in the branched biosynthetic pathway leading to the biosynthesis of amino acids threonine, isoleucine and methionine.</text>
</comment>
<keyword evidence="7 13" id="KW-0547">Nucleotide-binding</keyword>
<dbReference type="Pfam" id="PF00696">
    <property type="entry name" value="AA_kinase"/>
    <property type="match status" value="1"/>
</dbReference>
<dbReference type="Gene3D" id="3.40.1160.10">
    <property type="entry name" value="Acetylglutamate kinase-like"/>
    <property type="match status" value="1"/>
</dbReference>
<dbReference type="GO" id="GO:0004072">
    <property type="term" value="F:aspartate kinase activity"/>
    <property type="evidence" value="ECO:0007669"/>
    <property type="project" value="UniProtKB-EC"/>
</dbReference>
<keyword evidence="9 13" id="KW-0067">ATP-binding</keyword>
<keyword evidence="18" id="KW-1185">Reference proteome</keyword>
<dbReference type="InterPro" id="IPR018042">
    <property type="entry name" value="Aspartate_kinase_CS"/>
</dbReference>
<dbReference type="InterPro" id="IPR042199">
    <property type="entry name" value="AsparK_Bifunc_asparK/hSer_DH"/>
</dbReference>
<organism evidence="17 18">
    <name type="scientific">Vulcanibacillus modesticaldus</name>
    <dbReference type="NCBI Taxonomy" id="337097"/>
    <lineage>
        <taxon>Bacteria</taxon>
        <taxon>Bacillati</taxon>
        <taxon>Bacillota</taxon>
        <taxon>Bacilli</taxon>
        <taxon>Bacillales</taxon>
        <taxon>Bacillaceae</taxon>
        <taxon>Vulcanibacillus</taxon>
    </lineage>
</organism>
<evidence type="ECO:0000256" key="7">
    <source>
        <dbReference type="ARBA" id="ARBA00022741"/>
    </source>
</evidence>
<dbReference type="UniPathway" id="UPA00051">
    <property type="reaction ID" value="UER00462"/>
</dbReference>
<dbReference type="InterPro" id="IPR005260">
    <property type="entry name" value="Asp_kin_monofn"/>
</dbReference>